<dbReference type="InterPro" id="IPR044861">
    <property type="entry name" value="IPNS-like_FE2OG_OXY"/>
</dbReference>
<dbReference type="Pfam" id="PF14226">
    <property type="entry name" value="DIOX_N"/>
    <property type="match status" value="1"/>
</dbReference>
<dbReference type="Gene3D" id="2.60.120.330">
    <property type="entry name" value="B-lactam Antibiotic, Isopenicillin N Synthase, Chain"/>
    <property type="match status" value="1"/>
</dbReference>
<evidence type="ECO:0000256" key="3">
    <source>
        <dbReference type="RuleBase" id="RU003682"/>
    </source>
</evidence>
<evidence type="ECO:0000313" key="5">
    <source>
        <dbReference type="EMBL" id="CAI9102426.1"/>
    </source>
</evidence>
<keyword evidence="3" id="KW-0560">Oxidoreductase</keyword>
<dbReference type="AlphaFoldDB" id="A0AAV1D512"/>
<evidence type="ECO:0000259" key="4">
    <source>
        <dbReference type="PROSITE" id="PS51471"/>
    </source>
</evidence>
<keyword evidence="6" id="KW-1185">Reference proteome</keyword>
<dbReference type="InterPro" id="IPR050231">
    <property type="entry name" value="Iron_ascorbate_oxido_reductase"/>
</dbReference>
<dbReference type="InterPro" id="IPR005123">
    <property type="entry name" value="Oxoglu/Fe-dep_dioxygenase_dom"/>
</dbReference>
<dbReference type="InterPro" id="IPR026992">
    <property type="entry name" value="DIOX_N"/>
</dbReference>
<dbReference type="GO" id="GO:0046872">
    <property type="term" value="F:metal ion binding"/>
    <property type="evidence" value="ECO:0007669"/>
    <property type="project" value="UniProtKB-KW"/>
</dbReference>
<comment type="similarity">
    <text evidence="3">Belongs to the iron/ascorbate-dependent oxidoreductase family.</text>
</comment>
<dbReference type="Pfam" id="PF03171">
    <property type="entry name" value="2OG-FeII_Oxy"/>
    <property type="match status" value="1"/>
</dbReference>
<protein>
    <submittedName>
        <fullName evidence="5">OLC1v1000692C1</fullName>
    </submittedName>
</protein>
<dbReference type="EMBL" id="OX459121">
    <property type="protein sequence ID" value="CAI9102426.1"/>
    <property type="molecule type" value="Genomic_DNA"/>
</dbReference>
<keyword evidence="1 3" id="KW-0479">Metal-binding</keyword>
<dbReference type="GO" id="GO:0002238">
    <property type="term" value="P:response to molecule of fungal origin"/>
    <property type="evidence" value="ECO:0007669"/>
    <property type="project" value="UniProtKB-ARBA"/>
</dbReference>
<accession>A0AAV1D512</accession>
<organism evidence="5 6">
    <name type="scientific">Oldenlandia corymbosa var. corymbosa</name>
    <dbReference type="NCBI Taxonomy" id="529605"/>
    <lineage>
        <taxon>Eukaryota</taxon>
        <taxon>Viridiplantae</taxon>
        <taxon>Streptophyta</taxon>
        <taxon>Embryophyta</taxon>
        <taxon>Tracheophyta</taxon>
        <taxon>Spermatophyta</taxon>
        <taxon>Magnoliopsida</taxon>
        <taxon>eudicotyledons</taxon>
        <taxon>Gunneridae</taxon>
        <taxon>Pentapetalae</taxon>
        <taxon>asterids</taxon>
        <taxon>lamiids</taxon>
        <taxon>Gentianales</taxon>
        <taxon>Rubiaceae</taxon>
        <taxon>Rubioideae</taxon>
        <taxon>Spermacoceae</taxon>
        <taxon>Hedyotis-Oldenlandia complex</taxon>
        <taxon>Oldenlandia</taxon>
    </lineage>
</organism>
<name>A0AAV1D512_OLDCO</name>
<evidence type="ECO:0000256" key="2">
    <source>
        <dbReference type="ARBA" id="ARBA00023004"/>
    </source>
</evidence>
<feature type="domain" description="Fe2OG dioxygenase" evidence="4">
    <location>
        <begin position="179"/>
        <end position="281"/>
    </location>
</feature>
<dbReference type="PANTHER" id="PTHR47990">
    <property type="entry name" value="2-OXOGLUTARATE (2OG) AND FE(II)-DEPENDENT OXYGENASE SUPERFAMILY PROTEIN-RELATED"/>
    <property type="match status" value="1"/>
</dbReference>
<evidence type="ECO:0000256" key="1">
    <source>
        <dbReference type="ARBA" id="ARBA00022723"/>
    </source>
</evidence>
<proteinExistence type="inferred from homology"/>
<dbReference type="InterPro" id="IPR027443">
    <property type="entry name" value="IPNS-like_sf"/>
</dbReference>
<dbReference type="GO" id="GO:0016706">
    <property type="term" value="F:2-oxoglutarate-dependent dioxygenase activity"/>
    <property type="evidence" value="ECO:0007669"/>
    <property type="project" value="UniProtKB-ARBA"/>
</dbReference>
<sequence>MAKKGQLLASSLENENCKHPVIPTINFTKENLNPGTQNWVSTCNSVRKAMEEFGVFVAVYEDGDGILGSDLINSVFTSVEEFFNLPKETKQLYTDVMPGSGYFGEKPNSLIEAIGIGDSTRYEPVQSLTKLMWPDGNDAFCETILNYTREASKLGEIVTRMIFESYGVEKYCDSYINSTSYLLRANSYKTAKANETNNVGIIPHTDTSFVSIVKENGVSGLGVKYSKDGTWIPITFPPSSFAIMAGDALLAWSNGRIQPCFHRVIMGKKARRSLGLFCFHKGIVQVLEELSDHTNEPLQFNSFDHFGLLKFRLRNPTLSSEERVKAFCGVKNI</sequence>
<dbReference type="SUPFAM" id="SSF51197">
    <property type="entry name" value="Clavaminate synthase-like"/>
    <property type="match status" value="1"/>
</dbReference>
<gene>
    <name evidence="5" type="ORF">OLC1_LOCUS11775</name>
</gene>
<evidence type="ECO:0000313" key="6">
    <source>
        <dbReference type="Proteomes" id="UP001161247"/>
    </source>
</evidence>
<dbReference type="Proteomes" id="UP001161247">
    <property type="component" value="Chromosome 4"/>
</dbReference>
<reference evidence="5" key="1">
    <citation type="submission" date="2023-03" db="EMBL/GenBank/DDBJ databases">
        <authorList>
            <person name="Julca I."/>
        </authorList>
    </citation>
    <scope>NUCLEOTIDE SEQUENCE</scope>
</reference>
<dbReference type="GO" id="GO:0009805">
    <property type="term" value="P:coumarin biosynthetic process"/>
    <property type="evidence" value="ECO:0007669"/>
    <property type="project" value="UniProtKB-ARBA"/>
</dbReference>
<keyword evidence="2 3" id="KW-0408">Iron</keyword>
<dbReference type="PROSITE" id="PS51471">
    <property type="entry name" value="FE2OG_OXY"/>
    <property type="match status" value="1"/>
</dbReference>